<dbReference type="GO" id="GO:0008982">
    <property type="term" value="F:protein-N(PI)-phosphohistidine-sugar phosphotransferase activity"/>
    <property type="evidence" value="ECO:0007669"/>
    <property type="project" value="InterPro"/>
</dbReference>
<dbReference type="Gene3D" id="3.40.50.2300">
    <property type="match status" value="1"/>
</dbReference>
<evidence type="ECO:0000259" key="2">
    <source>
        <dbReference type="PROSITE" id="PS51099"/>
    </source>
</evidence>
<keyword evidence="4" id="KW-1185">Reference proteome</keyword>
<evidence type="ECO:0000256" key="1">
    <source>
        <dbReference type="ARBA" id="ARBA00022679"/>
    </source>
</evidence>
<proteinExistence type="predicted"/>
<evidence type="ECO:0000313" key="4">
    <source>
        <dbReference type="Proteomes" id="UP000006851"/>
    </source>
</evidence>
<dbReference type="OrthoDB" id="3196672at2"/>
<dbReference type="HOGENOM" id="CLU_159248_3_3_11"/>
<dbReference type="SUPFAM" id="SSF52794">
    <property type="entry name" value="PTS system IIB component-like"/>
    <property type="match status" value="1"/>
</dbReference>
<dbReference type="KEGG" id="cgo:Corgl_0533"/>
<gene>
    <name evidence="3" type="ordered locus">Corgl_0533</name>
</gene>
<dbReference type="Proteomes" id="UP000006851">
    <property type="component" value="Chromosome"/>
</dbReference>
<reference evidence="4" key="1">
    <citation type="journal article" date="2013" name="Stand. Genomic Sci.">
        <title>Complete genome sequence of Coriobacterium glomerans type strain (PW2(T)) from the midgut of Pyrrhocoris apterus L. (red soldier bug).</title>
        <authorList>
            <person name="Stackebrandt E."/>
            <person name="Zeytun A."/>
            <person name="Lapidus A."/>
            <person name="Nolan M."/>
            <person name="Lucas S."/>
            <person name="Hammon N."/>
            <person name="Deshpande S."/>
            <person name="Cheng J.F."/>
            <person name="Tapia R."/>
            <person name="Goodwin L.A."/>
            <person name="Pitluck S."/>
            <person name="Liolios K."/>
            <person name="Pagani I."/>
            <person name="Ivanova N."/>
            <person name="Mavromatis K."/>
            <person name="Mikhailova N."/>
            <person name="Huntemann M."/>
            <person name="Pati A."/>
            <person name="Chen A."/>
            <person name="Palaniappan K."/>
            <person name="Chang Y.J."/>
            <person name="Land M."/>
            <person name="Hauser L."/>
            <person name="Rohde M."/>
            <person name="Pukall R."/>
            <person name="Goker M."/>
            <person name="Detter J.C."/>
            <person name="Woyke T."/>
            <person name="Bristow J."/>
            <person name="Eisen J.A."/>
            <person name="Markowitz V."/>
            <person name="Hugenholtz P."/>
            <person name="Kyrpides N.C."/>
            <person name="Klenk H.P."/>
        </authorList>
    </citation>
    <scope>NUCLEOTIDE SEQUENCE</scope>
    <source>
        <strain evidence="4">ATCC 49209 / DSM 20642 / JCM 10262 / PW2</strain>
    </source>
</reference>
<dbReference type="InterPro" id="IPR013011">
    <property type="entry name" value="PTS_EIIB_2"/>
</dbReference>
<dbReference type="InterPro" id="IPR003501">
    <property type="entry name" value="PTS_EIIB_2/3"/>
</dbReference>
<keyword evidence="1" id="KW-0808">Transferase</keyword>
<dbReference type="AlphaFoldDB" id="F2NBB3"/>
<dbReference type="eggNOG" id="COG3414">
    <property type="taxonomic scope" value="Bacteria"/>
</dbReference>
<dbReference type="RefSeq" id="WP_013708392.1">
    <property type="nucleotide sequence ID" value="NC_015389.1"/>
</dbReference>
<dbReference type="GO" id="GO:0009401">
    <property type="term" value="P:phosphoenolpyruvate-dependent sugar phosphotransferase system"/>
    <property type="evidence" value="ECO:0007669"/>
    <property type="project" value="InterPro"/>
</dbReference>
<sequence>MRGRVIVACGSGVATSQAVASKIARLLKEKDVDAEVEAVDIKSLKHHIGGASAYVSIVKDDTDWGIPVINGVSFLTGVGQDTELQNLIDALRG</sequence>
<dbReference type="Pfam" id="PF02302">
    <property type="entry name" value="PTS_IIB"/>
    <property type="match status" value="1"/>
</dbReference>
<dbReference type="PROSITE" id="PS51099">
    <property type="entry name" value="PTS_EIIB_TYPE_2"/>
    <property type="match status" value="1"/>
</dbReference>
<accession>F2NBB3</accession>
<dbReference type="InterPro" id="IPR036095">
    <property type="entry name" value="PTS_EIIB-like_sf"/>
</dbReference>
<dbReference type="EMBL" id="CP002628">
    <property type="protein sequence ID" value="AEB06649.1"/>
    <property type="molecule type" value="Genomic_DNA"/>
</dbReference>
<name>F2NBB3_CORGP</name>
<organism evidence="3 4">
    <name type="scientific">Coriobacterium glomerans (strain ATCC 49209 / DSM 20642 / JCM 10262 / PW2)</name>
    <dbReference type="NCBI Taxonomy" id="700015"/>
    <lineage>
        <taxon>Bacteria</taxon>
        <taxon>Bacillati</taxon>
        <taxon>Actinomycetota</taxon>
        <taxon>Coriobacteriia</taxon>
        <taxon>Coriobacteriales</taxon>
        <taxon>Coriobacteriaceae</taxon>
        <taxon>Coriobacterium</taxon>
    </lineage>
</organism>
<dbReference type="STRING" id="700015.Corgl_0533"/>
<evidence type="ECO:0000313" key="3">
    <source>
        <dbReference type="EMBL" id="AEB06649.1"/>
    </source>
</evidence>
<dbReference type="CDD" id="cd05566">
    <property type="entry name" value="PTS_IIB_galactitol"/>
    <property type="match status" value="1"/>
</dbReference>
<protein>
    <submittedName>
        <fullName evidence="3">PTS system IIB component, Gat family</fullName>
    </submittedName>
</protein>
<feature type="domain" description="PTS EIIB type-2" evidence="2">
    <location>
        <begin position="1"/>
        <end position="93"/>
    </location>
</feature>